<dbReference type="Proteomes" id="UP000002139">
    <property type="component" value="Chromosome"/>
</dbReference>
<sequence length="367" mass="40259">MIRGSTILGLGAYIPDEVRTNAFWPDSIVKTWHRWEKRIVTPGVDPGDAPAMHPVLAEETAKIEGDPFAGMRERRVASPEMRPSEMEILAARRALEAAKVRPEDIDLLLTFSLPADTVSVSTCFRVQHALGLKNARSMGINAFCHSFMTMMDMAHQYIASGALQRVLLVVSTKYSDIMDYTSSISVAAGDGAAAAVMGPCPEGKGVLLSRQFTDSFFHDSMLVLRRAPLRPKARAYAFGETQTEERFYFTMHQPEVARAAVAAVPLWGERLRAEFFGGGRFAPGQVNLLVTNAAMVWYSPVIARIFGIPLERIEDNILTLSNMGAANLPISLFTALEKRRIGDGDLVMLMSHGGGASFGGIMLRWHA</sequence>
<dbReference type="Gene3D" id="3.40.47.10">
    <property type="match status" value="1"/>
</dbReference>
<evidence type="ECO:0000256" key="2">
    <source>
        <dbReference type="ARBA" id="ARBA00023315"/>
    </source>
</evidence>
<accession>A9G4Q6</accession>
<dbReference type="SUPFAM" id="SSF53901">
    <property type="entry name" value="Thiolase-like"/>
    <property type="match status" value="1"/>
</dbReference>
<feature type="domain" description="Beta-ketoacyl-[acyl-carrier-protein] synthase III C-terminal" evidence="3">
    <location>
        <begin position="283"/>
        <end position="365"/>
    </location>
</feature>
<dbReference type="PANTHER" id="PTHR34069">
    <property type="entry name" value="3-OXOACYL-[ACYL-CARRIER-PROTEIN] SYNTHASE 3"/>
    <property type="match status" value="1"/>
</dbReference>
<organism evidence="5 6">
    <name type="scientific">Sorangium cellulosum (strain So ce56)</name>
    <name type="common">Polyangium cellulosum (strain So ce56)</name>
    <dbReference type="NCBI Taxonomy" id="448385"/>
    <lineage>
        <taxon>Bacteria</taxon>
        <taxon>Pseudomonadati</taxon>
        <taxon>Myxococcota</taxon>
        <taxon>Polyangia</taxon>
        <taxon>Polyangiales</taxon>
        <taxon>Polyangiaceae</taxon>
        <taxon>Sorangium</taxon>
    </lineage>
</organism>
<dbReference type="Pfam" id="PF08545">
    <property type="entry name" value="ACP_syn_III"/>
    <property type="match status" value="1"/>
</dbReference>
<dbReference type="AlphaFoldDB" id="A9G4Q6"/>
<dbReference type="KEGG" id="scl:sce8756"/>
<evidence type="ECO:0000313" key="5">
    <source>
        <dbReference type="EMBL" id="CAN98928.1"/>
    </source>
</evidence>
<dbReference type="InterPro" id="IPR016039">
    <property type="entry name" value="Thiolase-like"/>
</dbReference>
<dbReference type="InterPro" id="IPR013751">
    <property type="entry name" value="ACP_syn_III_N"/>
</dbReference>
<dbReference type="PANTHER" id="PTHR34069:SF3">
    <property type="entry name" value="ACYL-COA:ACYL-COA ALKYLTRANSFERASE"/>
    <property type="match status" value="1"/>
</dbReference>
<dbReference type="OrthoDB" id="5514254at2"/>
<dbReference type="RefSeq" id="WP_012241367.1">
    <property type="nucleotide sequence ID" value="NC_010162.1"/>
</dbReference>
<protein>
    <submittedName>
        <fullName evidence="5">3-oxoacyl-(Acyl-carrier-protein) synthase III related protein</fullName>
    </submittedName>
</protein>
<keyword evidence="1" id="KW-0808">Transferase</keyword>
<gene>
    <name evidence="5" type="ordered locus">sce8756</name>
</gene>
<dbReference type="GO" id="GO:0004315">
    <property type="term" value="F:3-oxoacyl-[acyl-carrier-protein] synthase activity"/>
    <property type="evidence" value="ECO:0007669"/>
    <property type="project" value="InterPro"/>
</dbReference>
<dbReference type="EMBL" id="AM746676">
    <property type="protein sequence ID" value="CAN98928.1"/>
    <property type="molecule type" value="Genomic_DNA"/>
</dbReference>
<dbReference type="InterPro" id="IPR013747">
    <property type="entry name" value="ACP_syn_III_C"/>
</dbReference>
<evidence type="ECO:0000313" key="6">
    <source>
        <dbReference type="Proteomes" id="UP000002139"/>
    </source>
</evidence>
<dbReference type="HOGENOM" id="CLU_039592_3_1_7"/>
<keyword evidence="2" id="KW-0012">Acyltransferase</keyword>
<proteinExistence type="predicted"/>
<reference evidence="5 6" key="1">
    <citation type="journal article" date="2007" name="Nat. Biotechnol.">
        <title>Complete genome sequence of the myxobacterium Sorangium cellulosum.</title>
        <authorList>
            <person name="Schneiker S."/>
            <person name="Perlova O."/>
            <person name="Kaiser O."/>
            <person name="Gerth K."/>
            <person name="Alici A."/>
            <person name="Altmeyer M.O."/>
            <person name="Bartels D."/>
            <person name="Bekel T."/>
            <person name="Beyer S."/>
            <person name="Bode E."/>
            <person name="Bode H.B."/>
            <person name="Bolten C.J."/>
            <person name="Choudhuri J.V."/>
            <person name="Doss S."/>
            <person name="Elnakady Y.A."/>
            <person name="Frank B."/>
            <person name="Gaigalat L."/>
            <person name="Goesmann A."/>
            <person name="Groeger C."/>
            <person name="Gross F."/>
            <person name="Jelsbak L."/>
            <person name="Jelsbak L."/>
            <person name="Kalinowski J."/>
            <person name="Kegler C."/>
            <person name="Knauber T."/>
            <person name="Konietzny S."/>
            <person name="Kopp M."/>
            <person name="Krause L."/>
            <person name="Krug D."/>
            <person name="Linke B."/>
            <person name="Mahmud T."/>
            <person name="Martinez-Arias R."/>
            <person name="McHardy A.C."/>
            <person name="Merai M."/>
            <person name="Meyer F."/>
            <person name="Mormann S."/>
            <person name="Munoz-Dorado J."/>
            <person name="Perez J."/>
            <person name="Pradella S."/>
            <person name="Rachid S."/>
            <person name="Raddatz G."/>
            <person name="Rosenau F."/>
            <person name="Rueckert C."/>
            <person name="Sasse F."/>
            <person name="Scharfe M."/>
            <person name="Schuster S.C."/>
            <person name="Suen G."/>
            <person name="Treuner-Lange A."/>
            <person name="Velicer G.J."/>
            <person name="Vorholter F.-J."/>
            <person name="Weissman K.J."/>
            <person name="Welch R.D."/>
            <person name="Wenzel S.C."/>
            <person name="Whitworth D.E."/>
            <person name="Wilhelm S."/>
            <person name="Wittmann C."/>
            <person name="Bloecker H."/>
            <person name="Puehler A."/>
            <person name="Mueller R."/>
        </authorList>
    </citation>
    <scope>NUCLEOTIDE SEQUENCE [LARGE SCALE GENOMIC DNA]</scope>
    <source>
        <strain evidence="6">So ce56</strain>
    </source>
</reference>
<name>A9G4Q6_SORC5</name>
<evidence type="ECO:0000259" key="4">
    <source>
        <dbReference type="Pfam" id="PF08545"/>
    </source>
</evidence>
<dbReference type="GO" id="GO:0044550">
    <property type="term" value="P:secondary metabolite biosynthetic process"/>
    <property type="evidence" value="ECO:0007669"/>
    <property type="project" value="TreeGrafter"/>
</dbReference>
<dbReference type="eggNOG" id="COG0332">
    <property type="taxonomic scope" value="Bacteria"/>
</dbReference>
<dbReference type="Pfam" id="PF08541">
    <property type="entry name" value="ACP_syn_III_C"/>
    <property type="match status" value="1"/>
</dbReference>
<evidence type="ECO:0000259" key="3">
    <source>
        <dbReference type="Pfam" id="PF08541"/>
    </source>
</evidence>
<dbReference type="GO" id="GO:0006633">
    <property type="term" value="P:fatty acid biosynthetic process"/>
    <property type="evidence" value="ECO:0007669"/>
    <property type="project" value="InterPro"/>
</dbReference>
<keyword evidence="6" id="KW-1185">Reference proteome</keyword>
<feature type="domain" description="Beta-ketoacyl-[acyl-carrier-protein] synthase III N-terminal" evidence="4">
    <location>
        <begin position="140"/>
        <end position="211"/>
    </location>
</feature>
<evidence type="ECO:0000256" key="1">
    <source>
        <dbReference type="ARBA" id="ARBA00022679"/>
    </source>
</evidence>
<dbReference type="STRING" id="448385.sce8756"/>